<keyword evidence="2" id="KW-0418">Kinase</keyword>
<dbReference type="STRING" id="4072.A0A2G2ZVE4"/>
<comment type="subcellular location">
    <subcellularLocation>
        <location evidence="1">Membrane</location>
        <topology evidence="1">Single-pass type I membrane protein</topology>
    </subcellularLocation>
</comment>
<dbReference type="OMA" id="MEVETIN"/>
<keyword evidence="4" id="KW-0732">Signal</keyword>
<keyword evidence="5" id="KW-1133">Transmembrane helix</keyword>
<dbReference type="Gene3D" id="3.30.200.20">
    <property type="entry name" value="Phosphorylase Kinase, domain 1"/>
    <property type="match status" value="1"/>
</dbReference>
<reference evidence="9 10" key="2">
    <citation type="journal article" date="2017" name="Genome Biol.">
        <title>New reference genome sequences of hot pepper reveal the massive evolution of plant disease-resistance genes by retroduplication.</title>
        <authorList>
            <person name="Kim S."/>
            <person name="Park J."/>
            <person name="Yeom S.I."/>
            <person name="Kim Y.M."/>
            <person name="Seo E."/>
            <person name="Kim K.T."/>
            <person name="Kim M.S."/>
            <person name="Lee J.M."/>
            <person name="Cheong K."/>
            <person name="Shin H.S."/>
            <person name="Kim S.B."/>
            <person name="Han K."/>
            <person name="Lee J."/>
            <person name="Park M."/>
            <person name="Lee H.A."/>
            <person name="Lee H.Y."/>
            <person name="Lee Y."/>
            <person name="Oh S."/>
            <person name="Lee J.H."/>
            <person name="Choi E."/>
            <person name="Choi E."/>
            <person name="Lee S.E."/>
            <person name="Jeon J."/>
            <person name="Kim H."/>
            <person name="Choi G."/>
            <person name="Song H."/>
            <person name="Lee J."/>
            <person name="Lee S.C."/>
            <person name="Kwon J.K."/>
            <person name="Lee H.Y."/>
            <person name="Koo N."/>
            <person name="Hong Y."/>
            <person name="Kim R.W."/>
            <person name="Kang W.H."/>
            <person name="Huh J.H."/>
            <person name="Kang B.C."/>
            <person name="Yang T.J."/>
            <person name="Lee Y.H."/>
            <person name="Bennetzen J.L."/>
            <person name="Choi D."/>
        </authorList>
    </citation>
    <scope>NUCLEOTIDE SEQUENCE [LARGE SCALE GENOMIC DNA]</scope>
    <source>
        <strain evidence="10">cv. CM334</strain>
    </source>
</reference>
<dbReference type="PANTHER" id="PTHR27009">
    <property type="entry name" value="RUST RESISTANCE KINASE LR10-RELATED"/>
    <property type="match status" value="1"/>
</dbReference>
<dbReference type="InterPro" id="IPR011009">
    <property type="entry name" value="Kinase-like_dom_sf"/>
</dbReference>
<dbReference type="EMBL" id="AYRZ02000003">
    <property type="protein sequence ID" value="PHT85948.1"/>
    <property type="molecule type" value="Genomic_DNA"/>
</dbReference>
<evidence type="ECO:0000256" key="4">
    <source>
        <dbReference type="ARBA" id="ARBA00022729"/>
    </source>
</evidence>
<name>A0A2G2ZVE4_CAPAN</name>
<dbReference type="Proteomes" id="UP000222542">
    <property type="component" value="Unassembled WGS sequence"/>
</dbReference>
<accession>A0A2G2ZVE4</accession>
<dbReference type="Gramene" id="PHT85948">
    <property type="protein sequence ID" value="PHT85948"/>
    <property type="gene ID" value="T459_08054"/>
</dbReference>
<reference evidence="9 10" key="1">
    <citation type="journal article" date="2014" name="Nat. Genet.">
        <title>Genome sequence of the hot pepper provides insights into the evolution of pungency in Capsicum species.</title>
        <authorList>
            <person name="Kim S."/>
            <person name="Park M."/>
            <person name="Yeom S.I."/>
            <person name="Kim Y.M."/>
            <person name="Lee J.M."/>
            <person name="Lee H.A."/>
            <person name="Seo E."/>
            <person name="Choi J."/>
            <person name="Cheong K."/>
            <person name="Kim K.T."/>
            <person name="Jung K."/>
            <person name="Lee G.W."/>
            <person name="Oh S.K."/>
            <person name="Bae C."/>
            <person name="Kim S.B."/>
            <person name="Lee H.Y."/>
            <person name="Kim S.Y."/>
            <person name="Kim M.S."/>
            <person name="Kang B.C."/>
            <person name="Jo Y.D."/>
            <person name="Yang H.B."/>
            <person name="Jeong H.J."/>
            <person name="Kang W.H."/>
            <person name="Kwon J.K."/>
            <person name="Shin C."/>
            <person name="Lim J.Y."/>
            <person name="Park J.H."/>
            <person name="Huh J.H."/>
            <person name="Kim J.S."/>
            <person name="Kim B.D."/>
            <person name="Cohen O."/>
            <person name="Paran I."/>
            <person name="Suh M.C."/>
            <person name="Lee S.B."/>
            <person name="Kim Y.K."/>
            <person name="Shin Y."/>
            <person name="Noh S.J."/>
            <person name="Park J."/>
            <person name="Seo Y.S."/>
            <person name="Kwon S.Y."/>
            <person name="Kim H.A."/>
            <person name="Park J.M."/>
            <person name="Kim H.J."/>
            <person name="Choi S.B."/>
            <person name="Bosland P.W."/>
            <person name="Reeves G."/>
            <person name="Jo S.H."/>
            <person name="Lee B.W."/>
            <person name="Cho H.T."/>
            <person name="Choi H.S."/>
            <person name="Lee M.S."/>
            <person name="Yu Y."/>
            <person name="Do Choi Y."/>
            <person name="Park B.S."/>
            <person name="van Deynze A."/>
            <person name="Ashrafi H."/>
            <person name="Hill T."/>
            <person name="Kim W.T."/>
            <person name="Pai H.S."/>
            <person name="Ahn H.K."/>
            <person name="Yeam I."/>
            <person name="Giovannoni J.J."/>
            <person name="Rose J.K."/>
            <person name="Sorensen I."/>
            <person name="Lee S.J."/>
            <person name="Kim R.W."/>
            <person name="Choi I.Y."/>
            <person name="Choi B.S."/>
            <person name="Lim J.S."/>
            <person name="Lee Y.H."/>
            <person name="Choi D."/>
        </authorList>
    </citation>
    <scope>NUCLEOTIDE SEQUENCE [LARGE SCALE GENOMIC DNA]</scope>
    <source>
        <strain evidence="10">cv. CM334</strain>
    </source>
</reference>
<keyword evidence="7" id="KW-0325">Glycoprotein</keyword>
<keyword evidence="3" id="KW-0812">Transmembrane</keyword>
<evidence type="ECO:0000256" key="5">
    <source>
        <dbReference type="ARBA" id="ARBA00022989"/>
    </source>
</evidence>
<sequence length="116" mass="13163">MSSRPDYSKLPVEKVTTNRPSSSKDEDPRLCEADFFKDTREKLVHGGYGTVFQEEQSDSSLMLLKDLVVVKRNFSQSCTIGNIQHVNVVSERGICSENSHRLLVYEYMLKGPLAHI</sequence>
<gene>
    <name evidence="9" type="ORF">T459_08054</name>
</gene>
<keyword evidence="10" id="KW-1185">Reference proteome</keyword>
<evidence type="ECO:0000313" key="10">
    <source>
        <dbReference type="Proteomes" id="UP000222542"/>
    </source>
</evidence>
<keyword evidence="2" id="KW-0723">Serine/threonine-protein kinase</keyword>
<dbReference type="InterPro" id="IPR045874">
    <property type="entry name" value="LRK10/LRL21-25-like"/>
</dbReference>
<organism evidence="9 10">
    <name type="scientific">Capsicum annuum</name>
    <name type="common">Capsicum pepper</name>
    <dbReference type="NCBI Taxonomy" id="4072"/>
    <lineage>
        <taxon>Eukaryota</taxon>
        <taxon>Viridiplantae</taxon>
        <taxon>Streptophyta</taxon>
        <taxon>Embryophyta</taxon>
        <taxon>Tracheophyta</taxon>
        <taxon>Spermatophyta</taxon>
        <taxon>Magnoliopsida</taxon>
        <taxon>eudicotyledons</taxon>
        <taxon>Gunneridae</taxon>
        <taxon>Pentapetalae</taxon>
        <taxon>asterids</taxon>
        <taxon>lamiids</taxon>
        <taxon>Solanales</taxon>
        <taxon>Solanaceae</taxon>
        <taxon>Solanoideae</taxon>
        <taxon>Capsiceae</taxon>
        <taxon>Capsicum</taxon>
    </lineage>
</organism>
<dbReference type="GO" id="GO:0016020">
    <property type="term" value="C:membrane"/>
    <property type="evidence" value="ECO:0007669"/>
    <property type="project" value="UniProtKB-SubCell"/>
</dbReference>
<protein>
    <recommendedName>
        <fullName evidence="11">Protein kinase domain-containing protein</fullName>
    </recommendedName>
</protein>
<evidence type="ECO:0000256" key="2">
    <source>
        <dbReference type="ARBA" id="ARBA00022527"/>
    </source>
</evidence>
<feature type="region of interest" description="Disordered" evidence="8">
    <location>
        <begin position="1"/>
        <end position="28"/>
    </location>
</feature>
<comment type="caution">
    <text evidence="9">The sequence shown here is derived from an EMBL/GenBank/DDBJ whole genome shotgun (WGS) entry which is preliminary data.</text>
</comment>
<evidence type="ECO:0000256" key="8">
    <source>
        <dbReference type="SAM" id="MobiDB-lite"/>
    </source>
</evidence>
<evidence type="ECO:0000256" key="1">
    <source>
        <dbReference type="ARBA" id="ARBA00004479"/>
    </source>
</evidence>
<dbReference type="AlphaFoldDB" id="A0A2G2ZVE4"/>
<keyword evidence="6" id="KW-0472">Membrane</keyword>
<keyword evidence="2" id="KW-0808">Transferase</keyword>
<evidence type="ECO:0000256" key="3">
    <source>
        <dbReference type="ARBA" id="ARBA00022692"/>
    </source>
</evidence>
<evidence type="ECO:0000256" key="6">
    <source>
        <dbReference type="ARBA" id="ARBA00023136"/>
    </source>
</evidence>
<evidence type="ECO:0000313" key="9">
    <source>
        <dbReference type="EMBL" id="PHT85948.1"/>
    </source>
</evidence>
<dbReference type="GO" id="GO:0004674">
    <property type="term" value="F:protein serine/threonine kinase activity"/>
    <property type="evidence" value="ECO:0007669"/>
    <property type="project" value="UniProtKB-KW"/>
</dbReference>
<evidence type="ECO:0000256" key="7">
    <source>
        <dbReference type="ARBA" id="ARBA00023180"/>
    </source>
</evidence>
<evidence type="ECO:0008006" key="11">
    <source>
        <dbReference type="Google" id="ProtNLM"/>
    </source>
</evidence>
<proteinExistence type="predicted"/>
<dbReference type="SUPFAM" id="SSF56112">
    <property type="entry name" value="Protein kinase-like (PK-like)"/>
    <property type="match status" value="1"/>
</dbReference>